<comment type="caution">
    <text evidence="4">Lacks conserved residue(s) required for the propagation of feature annotation.</text>
</comment>
<dbReference type="Pfam" id="PF01416">
    <property type="entry name" value="PseudoU_synth_1"/>
    <property type="match status" value="1"/>
</dbReference>
<keyword evidence="2 4" id="KW-0819">tRNA processing</keyword>
<evidence type="ECO:0000313" key="8">
    <source>
        <dbReference type="EMBL" id="GII75644.1"/>
    </source>
</evidence>
<dbReference type="EC" id="5.4.99.12" evidence="4"/>
<dbReference type="InterPro" id="IPR001406">
    <property type="entry name" value="PsdUridine_synth_TruA"/>
</dbReference>
<dbReference type="InterPro" id="IPR020095">
    <property type="entry name" value="PsdUridine_synth_TruA_C"/>
</dbReference>
<dbReference type="HAMAP" id="MF_00171">
    <property type="entry name" value="TruA"/>
    <property type="match status" value="1"/>
</dbReference>
<feature type="domain" description="Pseudouridine synthase I TruA alpha/beta" evidence="7">
    <location>
        <begin position="225"/>
        <end position="327"/>
    </location>
</feature>
<dbReference type="PANTHER" id="PTHR11142">
    <property type="entry name" value="PSEUDOURIDYLATE SYNTHASE"/>
    <property type="match status" value="1"/>
</dbReference>
<dbReference type="PANTHER" id="PTHR11142:SF0">
    <property type="entry name" value="TRNA PSEUDOURIDINE SYNTHASE-LIKE 1"/>
    <property type="match status" value="1"/>
</dbReference>
<evidence type="ECO:0000256" key="3">
    <source>
        <dbReference type="ARBA" id="ARBA00023235"/>
    </source>
</evidence>
<proteinExistence type="inferred from homology"/>
<evidence type="ECO:0000313" key="9">
    <source>
        <dbReference type="Proteomes" id="UP000655287"/>
    </source>
</evidence>
<keyword evidence="9" id="KW-1185">Reference proteome</keyword>
<dbReference type="Gene3D" id="3.30.70.580">
    <property type="entry name" value="Pseudouridine synthase I, catalytic domain, N-terminal subdomain"/>
    <property type="match status" value="1"/>
</dbReference>
<dbReference type="InterPro" id="IPR020094">
    <property type="entry name" value="TruA/RsuA/RluB/E/F_N"/>
</dbReference>
<keyword evidence="3 4" id="KW-0413">Isomerase</keyword>
<gene>
    <name evidence="4 8" type="primary">truA</name>
    <name evidence="8" type="ORF">Sru01_06260</name>
</gene>
<name>A0A919UXB0_9ACTN</name>
<evidence type="ECO:0000256" key="2">
    <source>
        <dbReference type="ARBA" id="ARBA00022694"/>
    </source>
</evidence>
<dbReference type="Proteomes" id="UP000655287">
    <property type="component" value="Unassembled WGS sequence"/>
</dbReference>
<feature type="compositionally biased region" description="Pro residues" evidence="6">
    <location>
        <begin position="1"/>
        <end position="19"/>
    </location>
</feature>
<comment type="caution">
    <text evidence="8">The sequence shown here is derived from an EMBL/GenBank/DDBJ whole genome shotgun (WGS) entry which is preliminary data.</text>
</comment>
<feature type="binding site" evidence="4">
    <location>
        <position position="191"/>
    </location>
    <ligand>
        <name>substrate</name>
    </ligand>
</feature>
<reference evidence="8" key="1">
    <citation type="submission" date="2021-01" db="EMBL/GenBank/DDBJ databases">
        <title>Whole genome shotgun sequence of Sphaerisporangium rufum NBRC 109079.</title>
        <authorList>
            <person name="Komaki H."/>
            <person name="Tamura T."/>
        </authorList>
    </citation>
    <scope>NUCLEOTIDE SEQUENCE</scope>
    <source>
        <strain evidence="8">NBRC 109079</strain>
    </source>
</reference>
<protein>
    <recommendedName>
        <fullName evidence="4">tRNA pseudouridine synthase A</fullName>
        <ecNumber evidence="4">5.4.99.12</ecNumber>
    </recommendedName>
    <alternativeName>
        <fullName evidence="4">tRNA pseudouridine(38-40) synthase</fullName>
    </alternativeName>
    <alternativeName>
        <fullName evidence="4">tRNA pseudouridylate synthase I</fullName>
    </alternativeName>
    <alternativeName>
        <fullName evidence="4">tRNA-uridine isomerase I</fullName>
    </alternativeName>
</protein>
<dbReference type="EMBL" id="BOOU01000009">
    <property type="protein sequence ID" value="GII75644.1"/>
    <property type="molecule type" value="Genomic_DNA"/>
</dbReference>
<accession>A0A919UXB0</accession>
<dbReference type="Gene3D" id="3.30.70.660">
    <property type="entry name" value="Pseudouridine synthase I, catalytic domain, C-terminal subdomain"/>
    <property type="match status" value="1"/>
</dbReference>
<dbReference type="FunFam" id="3.30.70.660:FF:000003">
    <property type="entry name" value="tRNA pseudouridine synthase A"/>
    <property type="match status" value="1"/>
</dbReference>
<dbReference type="CDD" id="cd02570">
    <property type="entry name" value="PseudoU_synth_EcTruA"/>
    <property type="match status" value="1"/>
</dbReference>
<feature type="region of interest" description="Disordered" evidence="6">
    <location>
        <begin position="1"/>
        <end position="47"/>
    </location>
</feature>
<comment type="similarity">
    <text evidence="1 4 5">Belongs to the tRNA pseudouridine synthase TruA family.</text>
</comment>
<dbReference type="NCBIfam" id="TIGR00071">
    <property type="entry name" value="hisT_truA"/>
    <property type="match status" value="1"/>
</dbReference>
<comment type="subunit">
    <text evidence="4">Homodimer.</text>
</comment>
<feature type="compositionally biased region" description="Polar residues" evidence="6">
    <location>
        <begin position="35"/>
        <end position="45"/>
    </location>
</feature>
<organism evidence="8 9">
    <name type="scientific">Sphaerisporangium rufum</name>
    <dbReference type="NCBI Taxonomy" id="1381558"/>
    <lineage>
        <taxon>Bacteria</taxon>
        <taxon>Bacillati</taxon>
        <taxon>Actinomycetota</taxon>
        <taxon>Actinomycetes</taxon>
        <taxon>Streptosporangiales</taxon>
        <taxon>Streptosporangiaceae</taxon>
        <taxon>Sphaerisporangium</taxon>
    </lineage>
</organism>
<evidence type="ECO:0000256" key="1">
    <source>
        <dbReference type="ARBA" id="ARBA00009375"/>
    </source>
</evidence>
<sequence>MTDPIEPPRASGPPGPAGPLEPDGAAGTVEPIETLGTSEPPSTVETPGMIMAAGKGEPAGTVRLRLDLAYEGTEFSGWARQPGRRTVQGELEAALGRVLRLPDPPSLTVAGRTDAGVHARGQVAHLDLVPDALDALERRGGRERGPMTVAERLDALTRRLAGVLPADIRVHAVGVAPDGFDARFSALFRRYAYRVCDRPAGVDPLRRREVLWHPRPLADDRLNAASARLLGEHDFAAFCRRRDGATTIRELQRLDWARDGQGLLVATVVADAFCHSMVRALVGSLLAVGEGQRPVEWPGDVLVKGVRDSGVNVAPAHGLCLEEVGYPPPAELTGRAAMTRRLRTLTSG</sequence>
<evidence type="ECO:0000256" key="6">
    <source>
        <dbReference type="SAM" id="MobiDB-lite"/>
    </source>
</evidence>
<dbReference type="InterPro" id="IPR020097">
    <property type="entry name" value="PsdUridine_synth_TruA_a/b_dom"/>
</dbReference>
<comment type="catalytic activity">
    <reaction evidence="4 5">
        <text>uridine(38/39/40) in tRNA = pseudouridine(38/39/40) in tRNA</text>
        <dbReference type="Rhea" id="RHEA:22376"/>
        <dbReference type="Rhea" id="RHEA-COMP:10085"/>
        <dbReference type="Rhea" id="RHEA-COMP:10087"/>
        <dbReference type="ChEBI" id="CHEBI:65314"/>
        <dbReference type="ChEBI" id="CHEBI:65315"/>
        <dbReference type="EC" id="5.4.99.12"/>
    </reaction>
</comment>
<dbReference type="GO" id="GO:0031119">
    <property type="term" value="P:tRNA pseudouridine synthesis"/>
    <property type="evidence" value="ECO:0007669"/>
    <property type="project" value="UniProtKB-UniRule"/>
</dbReference>
<dbReference type="FunFam" id="3.30.70.580:FF:000008">
    <property type="entry name" value="tRNA pseudouridine synthase A"/>
    <property type="match status" value="1"/>
</dbReference>
<dbReference type="InterPro" id="IPR020103">
    <property type="entry name" value="PsdUridine_synth_cat_dom_sf"/>
</dbReference>
<dbReference type="GO" id="GO:0003723">
    <property type="term" value="F:RNA binding"/>
    <property type="evidence" value="ECO:0007669"/>
    <property type="project" value="InterPro"/>
</dbReference>
<dbReference type="SUPFAM" id="SSF55120">
    <property type="entry name" value="Pseudouridine synthase"/>
    <property type="match status" value="1"/>
</dbReference>
<evidence type="ECO:0000256" key="5">
    <source>
        <dbReference type="RuleBase" id="RU003792"/>
    </source>
</evidence>
<feature type="active site" description="Nucleophile" evidence="4">
    <location>
        <position position="114"/>
    </location>
</feature>
<comment type="function">
    <text evidence="4">Formation of pseudouridine at positions 38, 39 and 40 in the anticodon stem and loop of transfer RNAs.</text>
</comment>
<evidence type="ECO:0000256" key="4">
    <source>
        <dbReference type="HAMAP-Rule" id="MF_00171"/>
    </source>
</evidence>
<dbReference type="AlphaFoldDB" id="A0A919UXB0"/>
<dbReference type="GO" id="GO:0160147">
    <property type="term" value="F:tRNA pseudouridine(38-40) synthase activity"/>
    <property type="evidence" value="ECO:0007669"/>
    <property type="project" value="UniProtKB-EC"/>
</dbReference>
<evidence type="ECO:0000259" key="7">
    <source>
        <dbReference type="Pfam" id="PF01416"/>
    </source>
</evidence>